<sequence>MWKMPEENSFTSAHWENQPEFEVTPHSNINSWIESLELRLILDNINEPEKDSLLLTILKLKVGPQAREILKGAQVSTYCQATKVLKRLYGNKLSVETAIKRLSMTKIDYSSDRFGNLLRNIGKLIAATVPDLSPSMKLEVISQRLLTVLSGNAQRRLLDRLGFYKSLGEIYVDLEFHNKFKNESNTHKRPSSFKSKNFSSRSDIRCHHCNFPSHKKAQCRRFLAGLPKKDYTIKKKSIKSEQTFDFMNVNNS</sequence>
<keyword evidence="2" id="KW-1185">Reference proteome</keyword>
<reference evidence="3" key="3">
    <citation type="submission" date="2020-12" db="UniProtKB">
        <authorList>
            <consortium name="WormBaseParasite"/>
        </authorList>
    </citation>
    <scope>IDENTIFICATION</scope>
</reference>
<dbReference type="GeneID" id="36373742"/>
<reference evidence="1" key="2">
    <citation type="submission" date="2014-09" db="EMBL/GenBank/DDBJ databases">
        <authorList>
            <person name="Aslett A.Martin."/>
        </authorList>
    </citation>
    <scope>NUCLEOTIDE SEQUENCE</scope>
    <source>
        <strain evidence="1">ED321 Heterogonic</strain>
    </source>
</reference>
<accession>A0A090L1L6</accession>
<dbReference type="RefSeq" id="XP_024500583.1">
    <property type="nucleotide sequence ID" value="XM_024646398.1"/>
</dbReference>
<dbReference type="WormBase" id="SRAE_0000050000">
    <property type="protein sequence ID" value="SRP03457"/>
    <property type="gene ID" value="WBGene00256244"/>
</dbReference>
<protein>
    <submittedName>
        <fullName evidence="3">Zinc finger, CCHC-type domain-containing protein</fullName>
    </submittedName>
</protein>
<dbReference type="CTD" id="36373742"/>
<name>A0A090L1L6_STRRB</name>
<organism evidence="1">
    <name type="scientific">Strongyloides ratti</name>
    <name type="common">Parasitic roundworm</name>
    <dbReference type="NCBI Taxonomy" id="34506"/>
    <lineage>
        <taxon>Eukaryota</taxon>
        <taxon>Metazoa</taxon>
        <taxon>Ecdysozoa</taxon>
        <taxon>Nematoda</taxon>
        <taxon>Chromadorea</taxon>
        <taxon>Rhabditida</taxon>
        <taxon>Tylenchina</taxon>
        <taxon>Panagrolaimomorpha</taxon>
        <taxon>Strongyloidoidea</taxon>
        <taxon>Strongyloididae</taxon>
        <taxon>Strongyloides</taxon>
    </lineage>
</organism>
<proteinExistence type="predicted"/>
<dbReference type="AlphaFoldDB" id="A0A090L1L6"/>
<evidence type="ECO:0000313" key="2">
    <source>
        <dbReference type="Proteomes" id="UP000035682"/>
    </source>
</evidence>
<evidence type="ECO:0000313" key="1">
    <source>
        <dbReference type="EMBL" id="CEF61374.1"/>
    </source>
</evidence>
<gene>
    <name evidence="1 3 4" type="ORF">SRAE_0000050000</name>
</gene>
<dbReference type="Proteomes" id="UP000035682">
    <property type="component" value="Unplaced"/>
</dbReference>
<reference evidence="2" key="1">
    <citation type="submission" date="2014-09" db="EMBL/GenBank/DDBJ databases">
        <authorList>
            <person name="Martin A.A."/>
        </authorList>
    </citation>
    <scope>NUCLEOTIDE SEQUENCE</scope>
    <source>
        <strain evidence="2">ED321</strain>
    </source>
</reference>
<dbReference type="EMBL" id="LN609407">
    <property type="protein sequence ID" value="CEF61374.1"/>
    <property type="molecule type" value="Genomic_DNA"/>
</dbReference>
<evidence type="ECO:0000313" key="4">
    <source>
        <dbReference type="WormBase" id="SRAE_0000050000"/>
    </source>
</evidence>
<evidence type="ECO:0000313" key="3">
    <source>
        <dbReference type="WBParaSite" id="SRAE_0000050000.1"/>
    </source>
</evidence>
<dbReference type="WBParaSite" id="SRAE_0000050000.1">
    <property type="protein sequence ID" value="SRAE_0000050000.1"/>
    <property type="gene ID" value="WBGene00256244"/>
</dbReference>